<dbReference type="Pfam" id="PF07715">
    <property type="entry name" value="Plug"/>
    <property type="match status" value="1"/>
</dbReference>
<dbReference type="PANTHER" id="PTHR47234">
    <property type="match status" value="1"/>
</dbReference>
<dbReference type="EMBL" id="CP062006">
    <property type="protein sequence ID" value="QTC87151.1"/>
    <property type="molecule type" value="Genomic_DNA"/>
</dbReference>
<reference evidence="13 14" key="1">
    <citation type="submission" date="2020-09" db="EMBL/GenBank/DDBJ databases">
        <title>Brevundimonas sp. LVF1 isolated from an oligotrophic pond in Goettingen, Germany.</title>
        <authorList>
            <person name="Friedrich I."/>
            <person name="Klassen A."/>
            <person name="Neubauer H."/>
            <person name="Schneider D."/>
            <person name="Hertel R."/>
            <person name="Daniel R."/>
        </authorList>
    </citation>
    <scope>NUCLEOTIDE SEQUENCE [LARGE SCALE GENOMIC DNA]</scope>
    <source>
        <strain evidence="13 14">LVF1</strain>
    </source>
</reference>
<evidence type="ECO:0000256" key="5">
    <source>
        <dbReference type="ARBA" id="ARBA00023077"/>
    </source>
</evidence>
<keyword evidence="10" id="KW-0732">Signal</keyword>
<dbReference type="RefSeq" id="WP_207823170.1">
    <property type="nucleotide sequence ID" value="NZ_CP062006.1"/>
</dbReference>
<dbReference type="PROSITE" id="PS52016">
    <property type="entry name" value="TONB_DEPENDENT_REC_3"/>
    <property type="match status" value="1"/>
</dbReference>
<keyword evidence="3 8" id="KW-1134">Transmembrane beta strand</keyword>
<accession>A0ABX7SL35</accession>
<keyword evidence="13" id="KW-0675">Receptor</keyword>
<keyword evidence="6 8" id="KW-0472">Membrane</keyword>
<dbReference type="Gene3D" id="2.40.170.20">
    <property type="entry name" value="TonB-dependent receptor, beta-barrel domain"/>
    <property type="match status" value="1"/>
</dbReference>
<sequence>MSNIRSRLLAGSLLSLVGVVAASAAVAQTAPQPQSQDDATSVSDVVVTGTRLRIPDYRGANPVASVSGEALVNAGVTNVTDFLTDMPALTGSTTLQDNSNAGDRGSVGINLLNLRNLGTQRTLVLVNGRRHVSAQAGSASVDINTIPVALIQRVDVMTGGASAVYGADGVSGVVNFVLRDDFEGLDVRAQSGWSDAGGGDNNYISVTAGKNLLDGRANFTLSGEFSKTGRLARDDRDYASLSGRESIVVNPDYTGAPGEYRRIFARDARYIDTSPGGSVYTNLDFADTLSGVDFNGDGTPFQDGLYTSGFVMIGGDGSQLAAFQTDLIPELQRASLNSTFNLEIAPNHTFFGELKYANTQTQFQSQPTFDYGLFIPIDNPFMPASIRDAATAPGGIALALDGVVMARDNFDLGYIMRDVERETYRGVVGFRGDITPHLSYEASLNYGRTVEHNTELNNRVAERWFAAIDAVRDPVSNKIVCRSDLDPSAIPIGNYPGFGSNPFDANSWGATFKPGPNSGCVPANVFGNGKISQEALDWILVDSESRSRVEQFVFSAFISGDSEPWFSLPGGPVSFSLGTEYRKEKALSIPSNEELLGTQYGYDVTWLGQGVPLSGEFDVTEVFAEIGLPLLRDLPFAKALTLEGAYRFSDYSTAGKTDSYKGGLRWEINDSIALRGSAARSVRAPNISELFLPRSQTFSTLADPCDDDNYQAGINPAVREANCRAALGLGANDPYTFNNTTSSSVEGVISGNENLEPETADTFTAGIVLTPSFLRGFSLAIDYYDIKLENAVQFFTAQNIVNKCYDLPQPNQFCDKLTRDAGNNFIDSFEQSGVNVAQYTTSGWDLSVRYVLDPANFGIERDIGRFGFSLTANKLEDLTFTEDTSDPLSSDQTVGQAFVPEWSGNLDLTWEWKKLFVNYGFNYWSETRRYEGRPADFIDPEYVDYSARKTHDIQVRYNYDDRVSVYGGVNNVGDQGPDRGVLDYPVNPLGRFFYLGVNYKM</sequence>
<dbReference type="InterPro" id="IPR012910">
    <property type="entry name" value="Plug_dom"/>
</dbReference>
<dbReference type="Gene3D" id="2.170.130.10">
    <property type="entry name" value="TonB-dependent receptor, plug domain"/>
    <property type="match status" value="1"/>
</dbReference>
<name>A0ABX7SL35_9CAUL</name>
<dbReference type="InterPro" id="IPR000531">
    <property type="entry name" value="Beta-barrel_TonB"/>
</dbReference>
<gene>
    <name evidence="13" type="ORF">IFE19_13750</name>
</gene>
<comment type="similarity">
    <text evidence="8 9">Belongs to the TonB-dependent receptor family.</text>
</comment>
<organism evidence="13 14">
    <name type="scientific">Brevundimonas pondensis</name>
    <dbReference type="NCBI Taxonomy" id="2774189"/>
    <lineage>
        <taxon>Bacteria</taxon>
        <taxon>Pseudomonadati</taxon>
        <taxon>Pseudomonadota</taxon>
        <taxon>Alphaproteobacteria</taxon>
        <taxon>Caulobacterales</taxon>
        <taxon>Caulobacteraceae</taxon>
        <taxon>Brevundimonas</taxon>
    </lineage>
</organism>
<evidence type="ECO:0000256" key="7">
    <source>
        <dbReference type="ARBA" id="ARBA00023237"/>
    </source>
</evidence>
<comment type="subcellular location">
    <subcellularLocation>
        <location evidence="1 8">Cell outer membrane</location>
        <topology evidence="1 8">Multi-pass membrane protein</topology>
    </subcellularLocation>
</comment>
<evidence type="ECO:0000259" key="12">
    <source>
        <dbReference type="Pfam" id="PF07715"/>
    </source>
</evidence>
<evidence type="ECO:0000259" key="11">
    <source>
        <dbReference type="Pfam" id="PF00593"/>
    </source>
</evidence>
<feature type="chain" id="PRO_5045816118" evidence="10">
    <location>
        <begin position="25"/>
        <end position="1001"/>
    </location>
</feature>
<evidence type="ECO:0000256" key="4">
    <source>
        <dbReference type="ARBA" id="ARBA00022692"/>
    </source>
</evidence>
<evidence type="ECO:0000256" key="6">
    <source>
        <dbReference type="ARBA" id="ARBA00023136"/>
    </source>
</evidence>
<evidence type="ECO:0000256" key="2">
    <source>
        <dbReference type="ARBA" id="ARBA00022448"/>
    </source>
</evidence>
<dbReference type="Pfam" id="PF00593">
    <property type="entry name" value="TonB_dep_Rec_b-barrel"/>
    <property type="match status" value="1"/>
</dbReference>
<evidence type="ECO:0000256" key="3">
    <source>
        <dbReference type="ARBA" id="ARBA00022452"/>
    </source>
</evidence>
<dbReference type="Proteomes" id="UP000663942">
    <property type="component" value="Chromosome"/>
</dbReference>
<evidence type="ECO:0000256" key="8">
    <source>
        <dbReference type="PROSITE-ProRule" id="PRU01360"/>
    </source>
</evidence>
<evidence type="ECO:0000313" key="14">
    <source>
        <dbReference type="Proteomes" id="UP000663942"/>
    </source>
</evidence>
<protein>
    <submittedName>
        <fullName evidence="13">TonB-dependent receptor</fullName>
    </submittedName>
</protein>
<evidence type="ECO:0000256" key="10">
    <source>
        <dbReference type="SAM" id="SignalP"/>
    </source>
</evidence>
<evidence type="ECO:0000313" key="13">
    <source>
        <dbReference type="EMBL" id="QTC87151.1"/>
    </source>
</evidence>
<keyword evidence="4 8" id="KW-0812">Transmembrane</keyword>
<feature type="signal peptide" evidence="10">
    <location>
        <begin position="1"/>
        <end position="24"/>
    </location>
</feature>
<evidence type="ECO:0000256" key="1">
    <source>
        <dbReference type="ARBA" id="ARBA00004571"/>
    </source>
</evidence>
<keyword evidence="7 8" id="KW-0998">Cell outer membrane</keyword>
<keyword evidence="5 9" id="KW-0798">TonB box</keyword>
<dbReference type="SUPFAM" id="SSF56935">
    <property type="entry name" value="Porins"/>
    <property type="match status" value="1"/>
</dbReference>
<proteinExistence type="inferred from homology"/>
<dbReference type="InterPro" id="IPR037066">
    <property type="entry name" value="Plug_dom_sf"/>
</dbReference>
<feature type="domain" description="TonB-dependent receptor plug" evidence="12">
    <location>
        <begin position="61"/>
        <end position="173"/>
    </location>
</feature>
<dbReference type="InterPro" id="IPR039426">
    <property type="entry name" value="TonB-dep_rcpt-like"/>
</dbReference>
<keyword evidence="2 8" id="KW-0813">Transport</keyword>
<evidence type="ECO:0000256" key="9">
    <source>
        <dbReference type="RuleBase" id="RU003357"/>
    </source>
</evidence>
<keyword evidence="14" id="KW-1185">Reference proteome</keyword>
<feature type="domain" description="TonB-dependent receptor-like beta-barrel" evidence="11">
    <location>
        <begin position="559"/>
        <end position="972"/>
    </location>
</feature>
<dbReference type="InterPro" id="IPR036942">
    <property type="entry name" value="Beta-barrel_TonB_sf"/>
</dbReference>
<dbReference type="PANTHER" id="PTHR47234:SF2">
    <property type="entry name" value="TONB-DEPENDENT RECEPTOR"/>
    <property type="match status" value="1"/>
</dbReference>